<proteinExistence type="predicted"/>
<dbReference type="EMBL" id="UINC01088688">
    <property type="protein sequence ID" value="SVC39139.1"/>
    <property type="molecule type" value="Genomic_DNA"/>
</dbReference>
<dbReference type="Gene3D" id="2.60.120.560">
    <property type="entry name" value="Exo-inulinase, domain 1"/>
    <property type="match status" value="1"/>
</dbReference>
<evidence type="ECO:0000259" key="2">
    <source>
        <dbReference type="Pfam" id="PF06439"/>
    </source>
</evidence>
<gene>
    <name evidence="3" type="ORF">METZ01_LOCUS291993</name>
</gene>
<sequence>MAEGQSPVGYDDTPFIPDSEWRVHDANRPQPTVITAGTNVVDDAPSDATVLFDGSDFSQWAGRDGDVQWKVENGYGEVNNSGDIETKEHFGDCQLHLEWAAPVEVKGNSQGRGNSGVFLMGLYEIQILDGYNNRTYSDGITAAIYGQYPPLVNACREPGAWQTYDVVFNVPHWSDEGNLISPAFMTVIHNGVVAHNHQSVQGPTGHRTVSNYDTPHAPTGPLRLQDHGDQVRYRN</sequence>
<feature type="domain" description="3-keto-alpha-glucoside-1,2-lyase/3-keto-2-hydroxy-glucal hydratase" evidence="2">
    <location>
        <begin position="48"/>
        <end position="235"/>
    </location>
</feature>
<name>A0A382LR07_9ZZZZ</name>
<accession>A0A382LR07</accession>
<feature type="compositionally biased region" description="Basic and acidic residues" evidence="1">
    <location>
        <begin position="224"/>
        <end position="235"/>
    </location>
</feature>
<feature type="non-terminal residue" evidence="3">
    <location>
        <position position="235"/>
    </location>
</feature>
<dbReference type="AlphaFoldDB" id="A0A382LR07"/>
<reference evidence="3" key="1">
    <citation type="submission" date="2018-05" db="EMBL/GenBank/DDBJ databases">
        <authorList>
            <person name="Lanie J.A."/>
            <person name="Ng W.-L."/>
            <person name="Kazmierczak K.M."/>
            <person name="Andrzejewski T.M."/>
            <person name="Davidsen T.M."/>
            <person name="Wayne K.J."/>
            <person name="Tettelin H."/>
            <person name="Glass J.I."/>
            <person name="Rusch D."/>
            <person name="Podicherti R."/>
            <person name="Tsui H.-C.T."/>
            <person name="Winkler M.E."/>
        </authorList>
    </citation>
    <scope>NUCLEOTIDE SEQUENCE</scope>
</reference>
<dbReference type="GO" id="GO:0016787">
    <property type="term" value="F:hydrolase activity"/>
    <property type="evidence" value="ECO:0007669"/>
    <property type="project" value="InterPro"/>
</dbReference>
<organism evidence="3">
    <name type="scientific">marine metagenome</name>
    <dbReference type="NCBI Taxonomy" id="408172"/>
    <lineage>
        <taxon>unclassified sequences</taxon>
        <taxon>metagenomes</taxon>
        <taxon>ecological metagenomes</taxon>
    </lineage>
</organism>
<protein>
    <recommendedName>
        <fullName evidence="2">3-keto-alpha-glucoside-1,2-lyase/3-keto-2-hydroxy-glucal hydratase domain-containing protein</fullName>
    </recommendedName>
</protein>
<evidence type="ECO:0000256" key="1">
    <source>
        <dbReference type="SAM" id="MobiDB-lite"/>
    </source>
</evidence>
<dbReference type="InterPro" id="IPR010496">
    <property type="entry name" value="AL/BT2_dom"/>
</dbReference>
<feature type="region of interest" description="Disordered" evidence="1">
    <location>
        <begin position="197"/>
        <end position="235"/>
    </location>
</feature>
<feature type="compositionally biased region" description="Polar residues" evidence="1">
    <location>
        <begin position="197"/>
        <end position="213"/>
    </location>
</feature>
<evidence type="ECO:0000313" key="3">
    <source>
        <dbReference type="EMBL" id="SVC39139.1"/>
    </source>
</evidence>
<dbReference type="Pfam" id="PF06439">
    <property type="entry name" value="3keto-disac_hyd"/>
    <property type="match status" value="1"/>
</dbReference>